<dbReference type="InterPro" id="IPR036271">
    <property type="entry name" value="Tet_transcr_reg_TetR-rel_C_sf"/>
</dbReference>
<accession>A0A1N7NI81</accession>
<dbReference type="EMBL" id="FTOE01000009">
    <property type="protein sequence ID" value="SIS97958.1"/>
    <property type="molecule type" value="Genomic_DNA"/>
</dbReference>
<dbReference type="STRING" id="619304.SAMN05421760_109152"/>
<dbReference type="PRINTS" id="PR00455">
    <property type="entry name" value="HTHTETR"/>
</dbReference>
<dbReference type="Proteomes" id="UP000185999">
    <property type="component" value="Unassembled WGS sequence"/>
</dbReference>
<dbReference type="OrthoDB" id="5816932at2"/>
<keyword evidence="2" id="KW-0805">Transcription regulation</keyword>
<feature type="DNA-binding region" description="H-T-H motif" evidence="5">
    <location>
        <begin position="34"/>
        <end position="53"/>
    </location>
</feature>
<evidence type="ECO:0000256" key="5">
    <source>
        <dbReference type="PROSITE-ProRule" id="PRU00335"/>
    </source>
</evidence>
<protein>
    <submittedName>
        <fullName evidence="7">Transcriptional regulator, TetR family</fullName>
    </submittedName>
</protein>
<evidence type="ECO:0000259" key="6">
    <source>
        <dbReference type="PROSITE" id="PS50977"/>
    </source>
</evidence>
<organism evidence="7 8">
    <name type="scientific">Neptunomonas antarctica</name>
    <dbReference type="NCBI Taxonomy" id="619304"/>
    <lineage>
        <taxon>Bacteria</taxon>
        <taxon>Pseudomonadati</taxon>
        <taxon>Pseudomonadota</taxon>
        <taxon>Gammaproteobacteria</taxon>
        <taxon>Oceanospirillales</taxon>
        <taxon>Oceanospirillaceae</taxon>
        <taxon>Neptunomonas</taxon>
    </lineage>
</organism>
<dbReference type="Pfam" id="PF13977">
    <property type="entry name" value="TetR_C_6"/>
    <property type="match status" value="1"/>
</dbReference>
<evidence type="ECO:0000256" key="3">
    <source>
        <dbReference type="ARBA" id="ARBA00023125"/>
    </source>
</evidence>
<keyword evidence="1" id="KW-0678">Repressor</keyword>
<dbReference type="InterPro" id="IPR039538">
    <property type="entry name" value="BetI_C"/>
</dbReference>
<reference evidence="8" key="1">
    <citation type="submission" date="2017-01" db="EMBL/GenBank/DDBJ databases">
        <authorList>
            <person name="Varghese N."/>
            <person name="Submissions S."/>
        </authorList>
    </citation>
    <scope>NUCLEOTIDE SEQUENCE [LARGE SCALE GENOMIC DNA]</scope>
    <source>
        <strain evidence="8">DSM 22306</strain>
    </source>
</reference>
<evidence type="ECO:0000313" key="8">
    <source>
        <dbReference type="Proteomes" id="UP000185999"/>
    </source>
</evidence>
<dbReference type="PANTHER" id="PTHR47506:SF6">
    <property type="entry name" value="HTH-TYPE TRANSCRIPTIONAL REPRESSOR NEMR"/>
    <property type="match status" value="1"/>
</dbReference>
<keyword evidence="8" id="KW-1185">Reference proteome</keyword>
<dbReference type="SUPFAM" id="SSF46689">
    <property type="entry name" value="Homeodomain-like"/>
    <property type="match status" value="1"/>
</dbReference>
<dbReference type="InterPro" id="IPR023772">
    <property type="entry name" value="DNA-bd_HTH_TetR-type_CS"/>
</dbReference>
<dbReference type="PANTHER" id="PTHR47506">
    <property type="entry name" value="TRANSCRIPTIONAL REGULATORY PROTEIN"/>
    <property type="match status" value="1"/>
</dbReference>
<dbReference type="RefSeq" id="WP_054342197.1">
    <property type="nucleotide sequence ID" value="NZ_FTOE01000009.1"/>
</dbReference>
<dbReference type="AlphaFoldDB" id="A0A1N7NI81"/>
<keyword evidence="3 5" id="KW-0238">DNA-binding</keyword>
<dbReference type="SUPFAM" id="SSF48498">
    <property type="entry name" value="Tetracyclin repressor-like, C-terminal domain"/>
    <property type="match status" value="1"/>
</dbReference>
<evidence type="ECO:0000313" key="7">
    <source>
        <dbReference type="EMBL" id="SIS97958.1"/>
    </source>
</evidence>
<dbReference type="InterPro" id="IPR001647">
    <property type="entry name" value="HTH_TetR"/>
</dbReference>
<evidence type="ECO:0000256" key="2">
    <source>
        <dbReference type="ARBA" id="ARBA00023015"/>
    </source>
</evidence>
<dbReference type="PROSITE" id="PS50977">
    <property type="entry name" value="HTH_TETR_2"/>
    <property type="match status" value="1"/>
</dbReference>
<evidence type="ECO:0000256" key="1">
    <source>
        <dbReference type="ARBA" id="ARBA00022491"/>
    </source>
</evidence>
<gene>
    <name evidence="7" type="ORF">SAMN05421760_109152</name>
</gene>
<name>A0A1N7NI81_9GAMM</name>
<dbReference type="PROSITE" id="PS01081">
    <property type="entry name" value="HTH_TETR_1"/>
    <property type="match status" value="1"/>
</dbReference>
<dbReference type="Gene3D" id="1.10.357.10">
    <property type="entry name" value="Tetracycline Repressor, domain 2"/>
    <property type="match status" value="1"/>
</dbReference>
<dbReference type="InterPro" id="IPR009057">
    <property type="entry name" value="Homeodomain-like_sf"/>
</dbReference>
<proteinExistence type="predicted"/>
<dbReference type="GO" id="GO:0003677">
    <property type="term" value="F:DNA binding"/>
    <property type="evidence" value="ECO:0007669"/>
    <property type="project" value="UniProtKB-UniRule"/>
</dbReference>
<keyword evidence="4" id="KW-0804">Transcription</keyword>
<dbReference type="Pfam" id="PF00440">
    <property type="entry name" value="TetR_N"/>
    <property type="match status" value="1"/>
</dbReference>
<evidence type="ECO:0000256" key="4">
    <source>
        <dbReference type="ARBA" id="ARBA00023163"/>
    </source>
</evidence>
<feature type="domain" description="HTH tetR-type" evidence="6">
    <location>
        <begin position="11"/>
        <end position="71"/>
    </location>
</feature>
<sequence length="196" mass="21588">MARPKDNVKEAKMRSQILNASKKCFIQHGFHQTSMRQIIDGSGISSGGVYHYFPSKESIVEAISTEEMTDIHFLVGRLQKKDNALDAVTQFVLDIVGNTPLKEAILGTEIFAEACRNIQIKEMVGHNNAMLKAALEATINTGQVKGEIMQEMTADELSTFIIALYEGLIGRIAIGDLSSKKAKKIASNSIKNTLRF</sequence>